<keyword evidence="2" id="KW-1133">Transmembrane helix</keyword>
<proteinExistence type="predicted"/>
<dbReference type="OrthoDB" id="5428055at2759"/>
<feature type="compositionally biased region" description="Basic residues" evidence="1">
    <location>
        <begin position="28"/>
        <end position="41"/>
    </location>
</feature>
<keyword evidence="2" id="KW-0812">Transmembrane</keyword>
<sequence length="668" mass="77224">MTARSKGGRRLREDSPKSRPEQTEPCRGSRRKKRSSPRRRQAINGSEEDPPLRLDEVQDVRRSKTLARSQDVFAKEWPSLLSERREINDEQSFVESRRQIFRSSQNSNSGVDDLLDDRNPDVNGISTFLRDFDHAKAVIQVDEVEKFCQDVSLEALESGTGSAGYPRRAWLDDRRFSYQHRGGHFRDYQSPLTATSLYRSLKKPQFNDEHLCDANRRLIYVQNLDKYYILALAETTPPHQVAALRNAIRSHLARQTSIQVHTETKRYLTFQLALHIPFFELRTSEAAKPTHDRPNKISHRQSIDLSFLEMEASGQPRKSPYVIREACFSVSVCGFSDQQYTVYCFDDREVEEDDDITEMDFTYTGVLEDPIASAWGGNIIDANLPFWDPREYFVATFEIRIAKILIEWTWILQLLCARVKSYADEDDFLKNKNHPSSRLRRPGCSQYDGTRYTTEAFDWYQRAIEILEELLSILSKSVIAWKKFRATDGDHRYFDDVGTTEQKRRNALRSLRAINETFDKLNLVFDDLVSSKQNCQQMAENLGLRSTLESNEATQHNRSTTEWTISVFSPIALTIAYFSMPQDVIPFQLNFRSWIIALLVITAIVRVLFFIFTGRFRRSVVWKKIVPVFGHDRNDSDALCSRPKRLSPVVDTAAEGIEMLGLDSADRV</sequence>
<organism evidence="3 4">
    <name type="scientific">Venturia effusa</name>
    <dbReference type="NCBI Taxonomy" id="50376"/>
    <lineage>
        <taxon>Eukaryota</taxon>
        <taxon>Fungi</taxon>
        <taxon>Dikarya</taxon>
        <taxon>Ascomycota</taxon>
        <taxon>Pezizomycotina</taxon>
        <taxon>Dothideomycetes</taxon>
        <taxon>Pleosporomycetidae</taxon>
        <taxon>Venturiales</taxon>
        <taxon>Venturiaceae</taxon>
        <taxon>Venturia</taxon>
    </lineage>
</organism>
<dbReference type="STRING" id="50376.A0A517L489"/>
<dbReference type="Proteomes" id="UP000316270">
    <property type="component" value="Chromosome 4"/>
</dbReference>
<gene>
    <name evidence="3" type="ORF">FKW77_010088</name>
</gene>
<feature type="compositionally biased region" description="Basic and acidic residues" evidence="1">
    <location>
        <begin position="10"/>
        <end position="24"/>
    </location>
</feature>
<evidence type="ECO:0000256" key="1">
    <source>
        <dbReference type="SAM" id="MobiDB-lite"/>
    </source>
</evidence>
<keyword evidence="4" id="KW-1185">Reference proteome</keyword>
<evidence type="ECO:0000313" key="4">
    <source>
        <dbReference type="Proteomes" id="UP000316270"/>
    </source>
</evidence>
<name>A0A517L489_9PEZI</name>
<keyword evidence="2" id="KW-0472">Membrane</keyword>
<accession>A0A517L489</accession>
<feature type="transmembrane region" description="Helical" evidence="2">
    <location>
        <begin position="592"/>
        <end position="614"/>
    </location>
</feature>
<dbReference type="AlphaFoldDB" id="A0A517L489"/>
<reference evidence="3 4" key="1">
    <citation type="submission" date="2019-07" db="EMBL/GenBank/DDBJ databases">
        <title>Finished genome of Venturia effusa.</title>
        <authorList>
            <person name="Young C.A."/>
            <person name="Cox M.P."/>
            <person name="Ganley A.R.D."/>
            <person name="David W.J."/>
        </authorList>
    </citation>
    <scope>NUCLEOTIDE SEQUENCE [LARGE SCALE GENOMIC DNA]</scope>
    <source>
        <strain evidence="4">albino</strain>
    </source>
</reference>
<dbReference type="EMBL" id="CP042188">
    <property type="protein sequence ID" value="QDS70487.1"/>
    <property type="molecule type" value="Genomic_DNA"/>
</dbReference>
<evidence type="ECO:0000256" key="2">
    <source>
        <dbReference type="SAM" id="Phobius"/>
    </source>
</evidence>
<evidence type="ECO:0000313" key="3">
    <source>
        <dbReference type="EMBL" id="QDS70487.1"/>
    </source>
</evidence>
<protein>
    <submittedName>
        <fullName evidence="3">Uncharacterized protein</fullName>
    </submittedName>
</protein>
<feature type="region of interest" description="Disordered" evidence="1">
    <location>
        <begin position="1"/>
        <end position="54"/>
    </location>
</feature>